<name>A0A0A2XMK5_9PAST</name>
<protein>
    <submittedName>
        <fullName evidence="1">Uncharacterized protein</fullName>
    </submittedName>
</protein>
<reference evidence="1 2" key="1">
    <citation type="submission" date="2014-08" db="EMBL/GenBank/DDBJ databases">
        <title>Chaperone-usher fimbriae in a diverse selection of Gallibacterium genomes.</title>
        <authorList>
            <person name="Kudirkiene E."/>
            <person name="Bager R.J."/>
            <person name="Johnson T.J."/>
            <person name="Bojesen A.M."/>
        </authorList>
    </citation>
    <scope>NUCLEOTIDE SEQUENCE [LARGE SCALE GENOMIC DNA]</scope>
    <source>
        <strain evidence="1 2">20558/3kl.</strain>
    </source>
</reference>
<organism evidence="1 2">
    <name type="scientific">Gallibacterium anatis</name>
    <dbReference type="NCBI Taxonomy" id="750"/>
    <lineage>
        <taxon>Bacteria</taxon>
        <taxon>Pseudomonadati</taxon>
        <taxon>Pseudomonadota</taxon>
        <taxon>Gammaproteobacteria</taxon>
        <taxon>Pasteurellales</taxon>
        <taxon>Pasteurellaceae</taxon>
        <taxon>Gallibacterium</taxon>
    </lineage>
</organism>
<dbReference type="AlphaFoldDB" id="A0A0A2XMK5"/>
<evidence type="ECO:0000313" key="1">
    <source>
        <dbReference type="EMBL" id="KGQ31910.1"/>
    </source>
</evidence>
<comment type="caution">
    <text evidence="1">The sequence shown here is derived from an EMBL/GenBank/DDBJ whole genome shotgun (WGS) entry which is preliminary data.</text>
</comment>
<accession>A0A0A2XMK5</accession>
<gene>
    <name evidence="1" type="ORF">JP32_05975</name>
</gene>
<dbReference type="EMBL" id="JPXS01000027">
    <property type="protein sequence ID" value="KGQ31910.1"/>
    <property type="molecule type" value="Genomic_DNA"/>
</dbReference>
<sequence length="75" mass="8621">MLRIEFEDLLRNNERMIGALHFLSYITEIAENSATPDLIGMSDLLAVLADASRQQKDNLKLILTMTEQREQENVE</sequence>
<proteinExistence type="predicted"/>
<evidence type="ECO:0000313" key="2">
    <source>
        <dbReference type="Proteomes" id="UP000030526"/>
    </source>
</evidence>
<dbReference type="RefSeq" id="WP_039084023.1">
    <property type="nucleotide sequence ID" value="NZ_JPXS01000027.1"/>
</dbReference>
<dbReference type="Proteomes" id="UP000030526">
    <property type="component" value="Unassembled WGS sequence"/>
</dbReference>